<reference evidence="7" key="1">
    <citation type="submission" date="2018-07" db="EMBL/GenBank/DDBJ databases">
        <authorList>
            <person name="Quirk P.G."/>
            <person name="Krulwich T.A."/>
        </authorList>
    </citation>
    <scope>NUCLEOTIDE SEQUENCE</scope>
</reference>
<feature type="domain" description="PAC" evidence="6">
    <location>
        <begin position="527"/>
        <end position="579"/>
    </location>
</feature>
<name>A0A380TLQ3_9ZZZZ</name>
<dbReference type="InterPro" id="IPR013656">
    <property type="entry name" value="PAS_4"/>
</dbReference>
<dbReference type="Pfam" id="PF08448">
    <property type="entry name" value="PAS_4"/>
    <property type="match status" value="1"/>
</dbReference>
<dbReference type="InterPro" id="IPR003661">
    <property type="entry name" value="HisK_dim/P_dom"/>
</dbReference>
<keyword evidence="2" id="KW-0812">Transmembrane</keyword>
<dbReference type="SMART" id="SM00091">
    <property type="entry name" value="PAS"/>
    <property type="match status" value="3"/>
</dbReference>
<dbReference type="InterPro" id="IPR001610">
    <property type="entry name" value="PAC"/>
</dbReference>
<dbReference type="SUPFAM" id="SSF55785">
    <property type="entry name" value="PYP-like sensor domain (PAS domain)"/>
    <property type="match status" value="3"/>
</dbReference>
<dbReference type="PROSITE" id="PS50109">
    <property type="entry name" value="HIS_KIN"/>
    <property type="match status" value="1"/>
</dbReference>
<dbReference type="SMART" id="SM00387">
    <property type="entry name" value="HATPase_c"/>
    <property type="match status" value="1"/>
</dbReference>
<accession>A0A380TLQ3</accession>
<dbReference type="Gene3D" id="3.30.450.20">
    <property type="entry name" value="PAS domain"/>
    <property type="match status" value="3"/>
</dbReference>
<dbReference type="Pfam" id="PF00512">
    <property type="entry name" value="HisKA"/>
    <property type="match status" value="1"/>
</dbReference>
<evidence type="ECO:0000256" key="1">
    <source>
        <dbReference type="ARBA" id="ARBA00022553"/>
    </source>
</evidence>
<keyword evidence="2" id="KW-1133">Transmembrane helix</keyword>
<dbReference type="Gene3D" id="1.10.287.130">
    <property type="match status" value="1"/>
</dbReference>
<sequence length="956" mass="104512">MVRMSDEQGRTLLLLITAALTLAVAGLAILLVYEDAVRGRERALQTAVREQAQAWDQALAEAVPPAAAPSAAEIRRDALLATAIDPAVYRSLGPDGRLFLVTAGADGRLAAFAPGEREATTAPPVAALPLGESLVSALSSPVREGGGGGGPVGVVVTNGGEGRVIAVFQPLAAPGLAVLAEIRMQTLRADFVRTALIVFSAATVPFAGFTVAVLMLSNRIIRRGREGEVRLHEMFENMRLGAAVCRAGDGDDFVITAINKSAERIDGIAREAAIGRKIIDVLPWMDDTGVLNLMRRVRRTGAAEHLPAAFHGNHYGSCWREAHVYTLPTGEIVALYDDVTDRKRAEESLRESEARWRSIIEMQSVAIVIVDHNQEIRYVNKAAEALFRQDSHNLIGVPFGYPITGDNVAEIEIIQPQRGIARAEMRAIPMRWGGAEHHLLFIQDVSAYKRAQGDLGKLFQAIEQSPSSVVITDKDGRIEYVNPKFTETSGYTYAEVAGKNPRFLKSGQVPAHVYQKLWHTIASGQVWRGEFLNRKKNGDLYWETVAIAPIRDPSNRITHYVGMKEDVTERKRTEEQLRVAQRLEVIGQLTGGIAHDFNNLLGIIVGNLQLLEEKPSLDGESRELIADAIWSAERGAQLTHRLLAFSRRQRLHPTVLDLNHVLREMTELLRRTLGDKIEIRENLAAELGKTKIDRAQLESAVLNLVVNARDAMPDGGTLTISTENVLLTETSEPEIDLVGAGAYVMIVVADTGAGMPPDVLERIFEPFFTTKKVGQGSGLGLSMVYGFVHQSDGHIVVDSTVGSGTTVKLYLPRLESLPVPEAERSPAARRHGRGGGETILVVEDDDPVRRSTSSVLTKHGYRVLQAATAQDAIEIARQESRLDLIFTDVILPGDIMGIELAQQVIAERPHIRVLLTSGYAPTAFFSKVGLDEVPPFLPKPYRHDELTAKIRDVLDQ</sequence>
<feature type="domain" description="PAS" evidence="5">
    <location>
        <begin position="352"/>
        <end position="396"/>
    </location>
</feature>
<dbReference type="PANTHER" id="PTHR43065:SF42">
    <property type="entry name" value="TWO-COMPONENT SENSOR PPRA"/>
    <property type="match status" value="1"/>
</dbReference>
<evidence type="ECO:0000259" key="3">
    <source>
        <dbReference type="PROSITE" id="PS50109"/>
    </source>
</evidence>
<dbReference type="Pfam" id="PF00072">
    <property type="entry name" value="Response_reg"/>
    <property type="match status" value="1"/>
</dbReference>
<feature type="domain" description="Histidine kinase" evidence="3">
    <location>
        <begin position="592"/>
        <end position="815"/>
    </location>
</feature>
<dbReference type="InterPro" id="IPR035965">
    <property type="entry name" value="PAS-like_dom_sf"/>
</dbReference>
<dbReference type="InterPro" id="IPR004358">
    <property type="entry name" value="Sig_transdc_His_kin-like_C"/>
</dbReference>
<dbReference type="SUPFAM" id="SSF55874">
    <property type="entry name" value="ATPase domain of HSP90 chaperone/DNA topoisomerase II/histidine kinase"/>
    <property type="match status" value="1"/>
</dbReference>
<feature type="domain" description="PAS" evidence="5">
    <location>
        <begin position="454"/>
        <end position="500"/>
    </location>
</feature>
<dbReference type="InterPro" id="IPR001789">
    <property type="entry name" value="Sig_transdc_resp-reg_receiver"/>
</dbReference>
<dbReference type="SMART" id="SM00448">
    <property type="entry name" value="REC"/>
    <property type="match status" value="1"/>
</dbReference>
<protein>
    <submittedName>
        <fullName evidence="7">Blue-light-activated protein (Modular protein)</fullName>
    </submittedName>
</protein>
<evidence type="ECO:0000259" key="4">
    <source>
        <dbReference type="PROSITE" id="PS50110"/>
    </source>
</evidence>
<dbReference type="SUPFAM" id="SSF47384">
    <property type="entry name" value="Homodimeric domain of signal transducing histidine kinase"/>
    <property type="match status" value="1"/>
</dbReference>
<dbReference type="CDD" id="cd00082">
    <property type="entry name" value="HisKA"/>
    <property type="match status" value="1"/>
</dbReference>
<dbReference type="CDD" id="cd00130">
    <property type="entry name" value="PAS"/>
    <property type="match status" value="1"/>
</dbReference>
<organism evidence="7">
    <name type="scientific">metagenome</name>
    <dbReference type="NCBI Taxonomy" id="256318"/>
    <lineage>
        <taxon>unclassified sequences</taxon>
        <taxon>metagenomes</taxon>
    </lineage>
</organism>
<dbReference type="InterPro" id="IPR000014">
    <property type="entry name" value="PAS"/>
</dbReference>
<dbReference type="SMART" id="SM00388">
    <property type="entry name" value="HisKA"/>
    <property type="match status" value="1"/>
</dbReference>
<dbReference type="NCBIfam" id="TIGR00229">
    <property type="entry name" value="sensory_box"/>
    <property type="match status" value="3"/>
</dbReference>
<dbReference type="EMBL" id="UIDG01000654">
    <property type="protein sequence ID" value="SUS08957.1"/>
    <property type="molecule type" value="Genomic_DNA"/>
</dbReference>
<gene>
    <name evidence="7" type="ORF">DF3PB_980010</name>
</gene>
<dbReference type="InterPro" id="IPR036097">
    <property type="entry name" value="HisK_dim/P_sf"/>
</dbReference>
<dbReference type="Pfam" id="PF13426">
    <property type="entry name" value="PAS_9"/>
    <property type="match status" value="1"/>
</dbReference>
<dbReference type="SUPFAM" id="SSF52172">
    <property type="entry name" value="CheY-like"/>
    <property type="match status" value="1"/>
</dbReference>
<dbReference type="InterPro" id="IPR000700">
    <property type="entry name" value="PAS-assoc_C"/>
</dbReference>
<feature type="transmembrane region" description="Helical" evidence="2">
    <location>
        <begin position="191"/>
        <end position="216"/>
    </location>
</feature>
<dbReference type="Pfam" id="PF13188">
    <property type="entry name" value="PAS_8"/>
    <property type="match status" value="1"/>
</dbReference>
<dbReference type="PROSITE" id="PS50113">
    <property type="entry name" value="PAC"/>
    <property type="match status" value="1"/>
</dbReference>
<proteinExistence type="predicted"/>
<dbReference type="InterPro" id="IPR005467">
    <property type="entry name" value="His_kinase_dom"/>
</dbReference>
<evidence type="ECO:0000256" key="2">
    <source>
        <dbReference type="SAM" id="Phobius"/>
    </source>
</evidence>
<evidence type="ECO:0000259" key="5">
    <source>
        <dbReference type="PROSITE" id="PS50112"/>
    </source>
</evidence>
<dbReference type="Pfam" id="PF02518">
    <property type="entry name" value="HATPase_c"/>
    <property type="match status" value="1"/>
</dbReference>
<dbReference type="Gene3D" id="3.30.565.10">
    <property type="entry name" value="Histidine kinase-like ATPase, C-terminal domain"/>
    <property type="match status" value="1"/>
</dbReference>
<dbReference type="PRINTS" id="PR00344">
    <property type="entry name" value="BCTRLSENSOR"/>
</dbReference>
<keyword evidence="2" id="KW-0472">Membrane</keyword>
<dbReference type="InterPro" id="IPR036890">
    <property type="entry name" value="HATPase_C_sf"/>
</dbReference>
<evidence type="ECO:0000313" key="7">
    <source>
        <dbReference type="EMBL" id="SUS08957.1"/>
    </source>
</evidence>
<dbReference type="PROSITE" id="PS50110">
    <property type="entry name" value="RESPONSE_REGULATORY"/>
    <property type="match status" value="1"/>
</dbReference>
<feature type="domain" description="Response regulatory" evidence="4">
    <location>
        <begin position="838"/>
        <end position="954"/>
    </location>
</feature>
<dbReference type="PANTHER" id="PTHR43065">
    <property type="entry name" value="SENSOR HISTIDINE KINASE"/>
    <property type="match status" value="1"/>
</dbReference>
<dbReference type="Gene3D" id="3.40.50.2300">
    <property type="match status" value="1"/>
</dbReference>
<dbReference type="AlphaFoldDB" id="A0A380TLQ3"/>
<evidence type="ECO:0000259" key="6">
    <source>
        <dbReference type="PROSITE" id="PS50113"/>
    </source>
</evidence>
<keyword evidence="1" id="KW-0597">Phosphoprotein</keyword>
<dbReference type="SMART" id="SM00086">
    <property type="entry name" value="PAC"/>
    <property type="match status" value="2"/>
</dbReference>
<dbReference type="InterPro" id="IPR003594">
    <property type="entry name" value="HATPase_dom"/>
</dbReference>
<dbReference type="PROSITE" id="PS50112">
    <property type="entry name" value="PAS"/>
    <property type="match status" value="2"/>
</dbReference>
<feature type="transmembrane region" description="Helical" evidence="2">
    <location>
        <begin position="12"/>
        <end position="33"/>
    </location>
</feature>
<dbReference type="InterPro" id="IPR011006">
    <property type="entry name" value="CheY-like_superfamily"/>
</dbReference>
<dbReference type="GO" id="GO:0000155">
    <property type="term" value="F:phosphorelay sensor kinase activity"/>
    <property type="evidence" value="ECO:0007669"/>
    <property type="project" value="InterPro"/>
</dbReference>